<dbReference type="Gene3D" id="2.150.10.10">
    <property type="entry name" value="Serralysin-like metalloprotease, C-terminal"/>
    <property type="match status" value="1"/>
</dbReference>
<dbReference type="EMBL" id="LR134313">
    <property type="protein sequence ID" value="VEF00723.1"/>
    <property type="molecule type" value="Genomic_DNA"/>
</dbReference>
<dbReference type="Proteomes" id="UP000279284">
    <property type="component" value="Chromosome"/>
</dbReference>
<dbReference type="GO" id="GO:0005509">
    <property type="term" value="F:calcium ion binding"/>
    <property type="evidence" value="ECO:0007669"/>
    <property type="project" value="InterPro"/>
</dbReference>
<protein>
    <submittedName>
        <fullName evidence="2">Poly(Beta-D-mannuronate) C5 epimerase 2</fullName>
        <ecNumber evidence="2">5.1.3.-</ecNumber>
    </submittedName>
</protein>
<reference evidence="2 3" key="1">
    <citation type="submission" date="2018-12" db="EMBL/GenBank/DDBJ databases">
        <authorList>
            <consortium name="Pathogen Informatics"/>
        </authorList>
    </citation>
    <scope>NUCLEOTIDE SEQUENCE [LARGE SCALE GENOMIC DNA]</scope>
    <source>
        <strain evidence="2 3">NCTC10296</strain>
    </source>
</reference>
<dbReference type="SUPFAM" id="SSF51120">
    <property type="entry name" value="beta-Roll"/>
    <property type="match status" value="1"/>
</dbReference>
<dbReference type="EC" id="5.1.3.-" evidence="2"/>
<proteinExistence type="predicted"/>
<name>A0A3S4P427_9NEIS</name>
<dbReference type="GO" id="GO:0016853">
    <property type="term" value="F:isomerase activity"/>
    <property type="evidence" value="ECO:0007669"/>
    <property type="project" value="UniProtKB-KW"/>
</dbReference>
<dbReference type="KEGG" id="nci:NCTC10296_01000"/>
<dbReference type="InterPro" id="IPR041339">
    <property type="entry name" value="Ig-like_bac"/>
</dbReference>
<dbReference type="Pfam" id="PF00353">
    <property type="entry name" value="HemolysinCabind"/>
    <property type="match status" value="1"/>
</dbReference>
<dbReference type="GO" id="GO:0005615">
    <property type="term" value="C:extracellular space"/>
    <property type="evidence" value="ECO:0007669"/>
    <property type="project" value="InterPro"/>
</dbReference>
<evidence type="ECO:0000313" key="3">
    <source>
        <dbReference type="Proteomes" id="UP000279284"/>
    </source>
</evidence>
<dbReference type="AlphaFoldDB" id="A0A3S4P427"/>
<keyword evidence="2" id="KW-0413">Isomerase</keyword>
<sequence length="868" mass="94535">MKLFSCLFLFQKGMLMNNNHKDTERQVVHASAVVAGNSGQVNHRAAVSITAQSPLQDGDESIKIVLDAGETRLIKGNVLLNVANAANHRAKVLDFTYGGKTYTAGESTGNFTLKADGTYVLYHQYQNKTPGEPVNVGYTVGSGGQTDQSTLTINFADTYPAYPDADETVNAKGSVSGSVLEGKLYHLGNPVQEVASYAINGMKYQAGQKAAIFGLGTFVLNKDGSYHFSVEGQRIASVKMPKVEYTVNILTEEGLKADKSTLTINLPANIAANHYAEADAKANVFANLNQTHALESRIETGNLLDKYVGNNKPYISGFSVRGVYYAAGETVEVKNLGLVTINRDGSYFINAKDLPNNRWKMPEIAFTVSNGYKASSSVLRLQMDELPKDQDENHRLEGDGGRNNVLENANYFVTGYKINGVAYRVDQTAQIKDIGSFVLNADGSYHLAAKNAPIGVWQLPEITYTVSGGKRTKASKLSLVLDNTSKAGVLTDEGEVNDSTSGSYTQGNVLENASNKLNGKEVGNIFVTGFEVNGLTYQPGDTAHLNAGSLTLNADGSYVFRNHEQLYIAPPVKYTVSNGVKSVVSELTIALPDLAHLDPYSYHYYDNVSIWSGDNRNGVVVKLQGYSTDSGLLVGDAYKIAPATDSYAETGVETLNDYSTSNVLIGDRLNIDKLTWESGGVTIKGSDFDNSIDGIRAYLKTQNDYTSEQFRQSFDDSFPFFMRAKTIDEKVQAMQDRDVFNYVKTHYADLIDTNPQGGNDTLTGSHEDDIIIGNAGNDTLTGNRGKDTFVFTFNSNSGHDVITDFVKGYDKISFSDVVDMSKLIWEPEIRTLKFTGVQDGHVYENSIYIKDGSVDLKLEDLLGTTAAI</sequence>
<organism evidence="2 3">
    <name type="scientific">Neisseria canis</name>
    <dbReference type="NCBI Taxonomy" id="493"/>
    <lineage>
        <taxon>Bacteria</taxon>
        <taxon>Pseudomonadati</taxon>
        <taxon>Pseudomonadota</taxon>
        <taxon>Betaproteobacteria</taxon>
        <taxon>Neisseriales</taxon>
        <taxon>Neisseriaceae</taxon>
        <taxon>Neisseria</taxon>
    </lineage>
</organism>
<evidence type="ECO:0000313" key="2">
    <source>
        <dbReference type="EMBL" id="VEF00723.1"/>
    </source>
</evidence>
<evidence type="ECO:0000259" key="1">
    <source>
        <dbReference type="Pfam" id="PF18200"/>
    </source>
</evidence>
<gene>
    <name evidence="2" type="primary">algE2</name>
    <name evidence="2" type="ORF">NCTC10296_01000</name>
</gene>
<dbReference type="STRING" id="493.BWD07_06095"/>
<dbReference type="InterPro" id="IPR011049">
    <property type="entry name" value="Serralysin-like_metalloprot_C"/>
</dbReference>
<keyword evidence="3" id="KW-1185">Reference proteome</keyword>
<accession>A0A3S4P427</accession>
<feature type="domain" description="Cell-surface Ig-like bacterial" evidence="1">
    <location>
        <begin position="520"/>
        <end position="564"/>
    </location>
</feature>
<dbReference type="Pfam" id="PF18200">
    <property type="entry name" value="Big_11"/>
    <property type="match status" value="1"/>
</dbReference>
<dbReference type="InterPro" id="IPR001343">
    <property type="entry name" value="Hemolysn_Ca-bd"/>
</dbReference>